<dbReference type="PANTHER" id="PTHR47478">
    <property type="match status" value="1"/>
</dbReference>
<dbReference type="InterPro" id="IPR052550">
    <property type="entry name" value="Pyrimidine_5'-ntase_YjjG"/>
</dbReference>
<proteinExistence type="predicted"/>
<dbReference type="InterPro" id="IPR036412">
    <property type="entry name" value="HAD-like_sf"/>
</dbReference>
<keyword evidence="2" id="KW-1185">Reference proteome</keyword>
<dbReference type="eggNOG" id="COG1011">
    <property type="taxonomic scope" value="Bacteria"/>
</dbReference>
<dbReference type="EMBL" id="AZCZ01000007">
    <property type="protein sequence ID" value="KRK38299.1"/>
    <property type="molecule type" value="Genomic_DNA"/>
</dbReference>
<evidence type="ECO:0000313" key="1">
    <source>
        <dbReference type="EMBL" id="KRK38299.1"/>
    </source>
</evidence>
<dbReference type="Gene3D" id="1.10.150.240">
    <property type="entry name" value="Putative phosphatase, domain 2"/>
    <property type="match status" value="1"/>
</dbReference>
<dbReference type="PANTHER" id="PTHR47478:SF1">
    <property type="entry name" value="PYRIMIDINE 5'-NUCLEOTIDASE YJJG"/>
    <property type="match status" value="1"/>
</dbReference>
<dbReference type="NCBIfam" id="TIGR01549">
    <property type="entry name" value="HAD-SF-IA-v1"/>
    <property type="match status" value="1"/>
</dbReference>
<dbReference type="InterPro" id="IPR011951">
    <property type="entry name" value="HAD-SF_hydro_IA_YjjG/PynA"/>
</dbReference>
<evidence type="ECO:0000313" key="2">
    <source>
        <dbReference type="Proteomes" id="UP000051176"/>
    </source>
</evidence>
<dbReference type="OrthoDB" id="9802350at2"/>
<accession>A0A0R1GVD8</accession>
<name>A0A0R1GVD8_9LACO</name>
<dbReference type="RefSeq" id="WP_020088847.1">
    <property type="nucleotide sequence ID" value="NZ_AZCZ01000007.1"/>
</dbReference>
<dbReference type="SFLD" id="SFLDS00003">
    <property type="entry name" value="Haloacid_Dehalogenase"/>
    <property type="match status" value="1"/>
</dbReference>
<gene>
    <name evidence="1" type="ORF">FD07_GL002114</name>
</gene>
<dbReference type="SFLD" id="SFLDG01129">
    <property type="entry name" value="C1.5:_HAD__Beta-PGM__Phosphata"/>
    <property type="match status" value="1"/>
</dbReference>
<reference evidence="1 2" key="1">
    <citation type="journal article" date="2015" name="Genome Announc.">
        <title>Expanding the biotechnology potential of lactobacilli through comparative genomics of 213 strains and associated genera.</title>
        <authorList>
            <person name="Sun Z."/>
            <person name="Harris H.M."/>
            <person name="McCann A."/>
            <person name="Guo C."/>
            <person name="Argimon S."/>
            <person name="Zhang W."/>
            <person name="Yang X."/>
            <person name="Jeffery I.B."/>
            <person name="Cooney J.C."/>
            <person name="Kagawa T.F."/>
            <person name="Liu W."/>
            <person name="Song Y."/>
            <person name="Salvetti E."/>
            <person name="Wrobel A."/>
            <person name="Rasinkangas P."/>
            <person name="Parkhill J."/>
            <person name="Rea M.C."/>
            <person name="O'Sullivan O."/>
            <person name="Ritari J."/>
            <person name="Douillard F.P."/>
            <person name="Paul Ross R."/>
            <person name="Yang R."/>
            <person name="Briner A.E."/>
            <person name="Felis G.E."/>
            <person name="de Vos W.M."/>
            <person name="Barrangou R."/>
            <person name="Klaenhammer T.R."/>
            <person name="Caufield P.W."/>
            <person name="Cui Y."/>
            <person name="Zhang H."/>
            <person name="O'Toole P.W."/>
        </authorList>
    </citation>
    <scope>NUCLEOTIDE SEQUENCE [LARGE SCALE GENOMIC DNA]</scope>
    <source>
        <strain evidence="1 2">ATCC 53295</strain>
    </source>
</reference>
<dbReference type="InterPro" id="IPR023214">
    <property type="entry name" value="HAD_sf"/>
</dbReference>
<keyword evidence="1" id="KW-0378">Hydrolase</keyword>
<dbReference type="SUPFAM" id="SSF56784">
    <property type="entry name" value="HAD-like"/>
    <property type="match status" value="1"/>
</dbReference>
<comment type="caution">
    <text evidence="1">The sequence shown here is derived from an EMBL/GenBank/DDBJ whole genome shotgun (WGS) entry which is preliminary data.</text>
</comment>
<sequence>MKKYAIIDLDDTLLDFTRGENEGVTRLLQKYGVTDVQRGLATYVKINQDVWHQIELGADRAPLLDTRFAKAFDAMGITVDGPAVEKQYKSMLDHNYYTLPGATTFLTELIHAGVTVIAGTNGTKSIQLNRLAGSQLTRYFDSVFISEDVGYDKPDERFFAPIFTQYPMMTSENTVMVGDSLHSDILGATNAHLDSVWFNPQHTAKSTDYHPTYEADSYVALKQLLLA</sequence>
<dbReference type="AlphaFoldDB" id="A0A0R1GVD8"/>
<dbReference type="NCBIfam" id="TIGR02254">
    <property type="entry name" value="YjjG_YfnB"/>
    <property type="match status" value="1"/>
</dbReference>
<dbReference type="PATRIC" id="fig|1267003.4.peg.2228"/>
<dbReference type="InterPro" id="IPR023198">
    <property type="entry name" value="PGP-like_dom2"/>
</dbReference>
<dbReference type="Gene3D" id="3.40.50.1000">
    <property type="entry name" value="HAD superfamily/HAD-like"/>
    <property type="match status" value="1"/>
</dbReference>
<protein>
    <submittedName>
        <fullName evidence="1">HAD superfamily hydrolase</fullName>
    </submittedName>
</protein>
<dbReference type="Proteomes" id="UP000051176">
    <property type="component" value="Unassembled WGS sequence"/>
</dbReference>
<dbReference type="InterPro" id="IPR041492">
    <property type="entry name" value="HAD_2"/>
</dbReference>
<dbReference type="STRING" id="357278.IV61_GL002348"/>
<organism evidence="1 2">
    <name type="scientific">Levilactobacillus parabrevis ATCC 53295</name>
    <dbReference type="NCBI Taxonomy" id="1267003"/>
    <lineage>
        <taxon>Bacteria</taxon>
        <taxon>Bacillati</taxon>
        <taxon>Bacillota</taxon>
        <taxon>Bacilli</taxon>
        <taxon>Lactobacillales</taxon>
        <taxon>Lactobacillaceae</taxon>
        <taxon>Levilactobacillus</taxon>
    </lineage>
</organism>
<dbReference type="InterPro" id="IPR006439">
    <property type="entry name" value="HAD-SF_hydro_IA"/>
</dbReference>
<dbReference type="Pfam" id="PF13419">
    <property type="entry name" value="HAD_2"/>
    <property type="match status" value="1"/>
</dbReference>
<dbReference type="GO" id="GO:0008253">
    <property type="term" value="F:5'-nucleotidase activity"/>
    <property type="evidence" value="ECO:0007669"/>
    <property type="project" value="InterPro"/>
</dbReference>